<comment type="pathway">
    <text evidence="1">Amino-acid biosynthesis; L-methionine biosynthesis via de novo pathway; L-methionine from L-homocysteine (BhmT route): step 1/1.</text>
</comment>
<feature type="binding site" evidence="6 7">
    <location>
        <position position="329"/>
    </location>
    <ligand>
        <name>Zn(2+)</name>
        <dbReference type="ChEBI" id="CHEBI:29105"/>
    </ligand>
</feature>
<evidence type="ECO:0000256" key="7">
    <source>
        <dbReference type="PROSITE-ProRule" id="PRU00333"/>
    </source>
</evidence>
<dbReference type="PROSITE" id="PS50970">
    <property type="entry name" value="HCY"/>
    <property type="match status" value="1"/>
</dbReference>
<dbReference type="FunFam" id="3.20.20.330:FF:000003">
    <property type="entry name" value="Betaine--homocysteine S-methyltransferase 1"/>
    <property type="match status" value="1"/>
</dbReference>
<dbReference type="GO" id="GO:0047150">
    <property type="term" value="F:betaine-homocysteine S-methyltransferase activity"/>
    <property type="evidence" value="ECO:0007669"/>
    <property type="project" value="TreeGrafter"/>
</dbReference>
<dbReference type="GO" id="GO:0009086">
    <property type="term" value="P:methionine biosynthetic process"/>
    <property type="evidence" value="ECO:0007669"/>
    <property type="project" value="InterPro"/>
</dbReference>
<dbReference type="Pfam" id="PF02574">
    <property type="entry name" value="S-methyl_trans"/>
    <property type="match status" value="1"/>
</dbReference>
<dbReference type="InterPro" id="IPR036589">
    <property type="entry name" value="HCY_dom_sf"/>
</dbReference>
<name>A0A8S4PH36_OWEFU</name>
<evidence type="ECO:0000313" key="10">
    <source>
        <dbReference type="Proteomes" id="UP000749559"/>
    </source>
</evidence>
<dbReference type="PANTHER" id="PTHR46120:SF4">
    <property type="entry name" value="HCY-BINDING DOMAIN-CONTAINING PROTEIN"/>
    <property type="match status" value="1"/>
</dbReference>
<reference evidence="9" key="1">
    <citation type="submission" date="2022-03" db="EMBL/GenBank/DDBJ databases">
        <authorList>
            <person name="Martin C."/>
        </authorList>
    </citation>
    <scope>NUCLEOTIDE SEQUENCE</scope>
</reference>
<dbReference type="PANTHER" id="PTHR46120">
    <property type="entry name" value="BETAINE--HOMOCYSTEINE S-METHYLTRANSFERASE 1"/>
    <property type="match status" value="1"/>
</dbReference>
<dbReference type="OrthoDB" id="261426at2759"/>
<feature type="domain" description="Hcy-binding" evidence="8">
    <location>
        <begin position="40"/>
        <end position="343"/>
    </location>
</feature>
<evidence type="ECO:0000256" key="1">
    <source>
        <dbReference type="ARBA" id="ARBA00005137"/>
    </source>
</evidence>
<comment type="cofactor">
    <cofactor evidence="6">
        <name>Zn(2+)</name>
        <dbReference type="ChEBI" id="CHEBI:29105"/>
    </cofactor>
    <text evidence="6">Binds 1 zinc ion per subunit.</text>
</comment>
<dbReference type="PIRSF" id="PIRSF037505">
    <property type="entry name" value="Betaine_HMT"/>
    <property type="match status" value="1"/>
</dbReference>
<dbReference type="Proteomes" id="UP000749559">
    <property type="component" value="Unassembled WGS sequence"/>
</dbReference>
<dbReference type="Gene3D" id="3.20.20.330">
    <property type="entry name" value="Homocysteine-binding-like domain"/>
    <property type="match status" value="1"/>
</dbReference>
<dbReference type="AlphaFoldDB" id="A0A8S4PH36"/>
<keyword evidence="3 7" id="KW-0808">Transferase</keyword>
<dbReference type="GO" id="GO:0008270">
    <property type="term" value="F:zinc ion binding"/>
    <property type="evidence" value="ECO:0007669"/>
    <property type="project" value="InterPro"/>
</dbReference>
<keyword evidence="2 7" id="KW-0489">Methyltransferase</keyword>
<evidence type="ECO:0000256" key="3">
    <source>
        <dbReference type="ARBA" id="ARBA00022679"/>
    </source>
</evidence>
<dbReference type="InterPro" id="IPR017226">
    <property type="entry name" value="BHMT-like"/>
</dbReference>
<dbReference type="SUPFAM" id="SSF82282">
    <property type="entry name" value="Homocysteine S-methyltransferase"/>
    <property type="match status" value="1"/>
</dbReference>
<organism evidence="9 10">
    <name type="scientific">Owenia fusiformis</name>
    <name type="common">Polychaete worm</name>
    <dbReference type="NCBI Taxonomy" id="6347"/>
    <lineage>
        <taxon>Eukaryota</taxon>
        <taxon>Metazoa</taxon>
        <taxon>Spiralia</taxon>
        <taxon>Lophotrochozoa</taxon>
        <taxon>Annelida</taxon>
        <taxon>Polychaeta</taxon>
        <taxon>Sedentaria</taxon>
        <taxon>Canalipalpata</taxon>
        <taxon>Sabellida</taxon>
        <taxon>Oweniida</taxon>
        <taxon>Oweniidae</taxon>
        <taxon>Owenia</taxon>
    </lineage>
</organism>
<accession>A0A8S4PH36</accession>
<protein>
    <recommendedName>
        <fullName evidence="8">Hcy-binding domain-containing protein</fullName>
    </recommendedName>
</protein>
<feature type="binding site" evidence="6 7">
    <location>
        <position position="244"/>
    </location>
    <ligand>
        <name>Zn(2+)</name>
        <dbReference type="ChEBI" id="CHEBI:29105"/>
    </ligand>
</feature>
<evidence type="ECO:0000256" key="5">
    <source>
        <dbReference type="ARBA" id="ARBA00022833"/>
    </source>
</evidence>
<evidence type="ECO:0000256" key="6">
    <source>
        <dbReference type="PIRSR" id="PIRSR037505-2"/>
    </source>
</evidence>
<dbReference type="EMBL" id="CAIIXF020000008">
    <property type="protein sequence ID" value="CAH1792304.1"/>
    <property type="molecule type" value="Genomic_DNA"/>
</dbReference>
<dbReference type="InterPro" id="IPR051524">
    <property type="entry name" value="BHMT"/>
</dbReference>
<keyword evidence="5 6" id="KW-0862">Zinc</keyword>
<evidence type="ECO:0000313" key="9">
    <source>
        <dbReference type="EMBL" id="CAH1792304.1"/>
    </source>
</evidence>
<keyword evidence="4 6" id="KW-0479">Metal-binding</keyword>
<sequence>MLSKKGLRVLSQRAKHILESSCPAKCMSTAPEEEKYKVRGRNVLDVMKERPLVGDGGMVIALEKRGYVTAGNWTPEAVLEYPEAVRQLHREFLRAGSDVLQSFTFYAAEGKLKSSSTGKNYTVAEINQAGCDLVKEVAAEGDALTCGGLSPTPSYGQGKGKQAVQDEFRKQVEIYMEHDLDFMLAEFFATIEETEWAIEVMKASGKPCGATMRIGPTSDKSDVDSGECAVRMAAAGADLVGVNCSFGPVTSLKTIEKMKTSLDAAGLEPFLVMQPVAFHTGDCEHNKDGYHEVPEFPLALESRSITRWDARKYARAAYDLGVRYIGGCCGFEPYHIREIAEELAPERGSRPPGADKNEHFGEAIKYSLLEYMRNRVGKDYWYGINAKRPSP</sequence>
<feature type="binding site" evidence="6 7">
    <location>
        <position position="328"/>
    </location>
    <ligand>
        <name>Zn(2+)</name>
        <dbReference type="ChEBI" id="CHEBI:29105"/>
    </ligand>
</feature>
<proteinExistence type="predicted"/>
<evidence type="ECO:0000256" key="2">
    <source>
        <dbReference type="ARBA" id="ARBA00022603"/>
    </source>
</evidence>
<comment type="caution">
    <text evidence="9">The sequence shown here is derived from an EMBL/GenBank/DDBJ whole genome shotgun (WGS) entry which is preliminary data.</text>
</comment>
<evidence type="ECO:0000259" key="8">
    <source>
        <dbReference type="PROSITE" id="PS50970"/>
    </source>
</evidence>
<dbReference type="InterPro" id="IPR003726">
    <property type="entry name" value="HCY_dom"/>
</dbReference>
<keyword evidence="10" id="KW-1185">Reference proteome</keyword>
<evidence type="ECO:0000256" key="4">
    <source>
        <dbReference type="ARBA" id="ARBA00022723"/>
    </source>
</evidence>
<dbReference type="GO" id="GO:0032259">
    <property type="term" value="P:methylation"/>
    <property type="evidence" value="ECO:0007669"/>
    <property type="project" value="UniProtKB-KW"/>
</dbReference>
<gene>
    <name evidence="9" type="ORF">OFUS_LOCUS17290</name>
</gene>